<dbReference type="GO" id="GO:0005789">
    <property type="term" value="C:endoplasmic reticulum membrane"/>
    <property type="evidence" value="ECO:0007669"/>
    <property type="project" value="TreeGrafter"/>
</dbReference>
<dbReference type="VEuPathDB" id="TriTrypDB:ADEAN_000287100"/>
<sequence length="486" mass="55000">MPPTHVFYIPAQYGPIFYAVITGAGLILSLYVGLAQHPKELLLNSCGPDHYEFWPSISACIGDFLPERQIWRVSFVLCACFRIAASMNVFNVFWQKGCGGMADIYALRHQPRQLLASSAFITLAMVWIDLWRLIGAVCWTMVASRESLAYHNVGFVPYVALCFLLQVCITVLCKRNQYNTSIYPSLKDAVLSLKIKRLAMYGEAVMSLGVTCFFLRHFATCAPGSFSLSTMCEWCFAFFNLLYDGCCFYEVKTEGWWMSTTPEKWLELTKNGMAHLSPRAQRSPVLDTSLPSIEVKDGASVLVDIEDDRAKLNGPAVLTNGETFISPDIILHRFNLCNGPSRAMLWCCDIYWWWLFIEILHNLVQHMYYMPLVAMQLSWEIALVGFLGMFVLLRVPKCRKWMTGPCFGARTFLKPPHHPPGTAGRVVPMYVFFFFCASLSHLHMLVKGDAGHKLAALSFGGLFIPLAVVTRSLYPLCRHRPVQRAR</sequence>
<feature type="transmembrane region" description="Helical" evidence="8">
    <location>
        <begin position="114"/>
        <end position="134"/>
    </location>
</feature>
<feature type="transmembrane region" description="Helical" evidence="8">
    <location>
        <begin position="454"/>
        <end position="474"/>
    </location>
</feature>
<comment type="similarity">
    <text evidence="2">Belongs to the PGAP2 family.</text>
</comment>
<dbReference type="InterPro" id="IPR019402">
    <property type="entry name" value="CWH43_N"/>
</dbReference>
<proteinExistence type="inferred from homology"/>
<name>A0A7G2C6M2_9TRYP</name>
<evidence type="ECO:0000256" key="4">
    <source>
        <dbReference type="ARBA" id="ARBA00022692"/>
    </source>
</evidence>
<dbReference type="InterPro" id="IPR039545">
    <property type="entry name" value="PGAP2"/>
</dbReference>
<dbReference type="OrthoDB" id="68581at2759"/>
<dbReference type="GO" id="GO:0000139">
    <property type="term" value="C:Golgi membrane"/>
    <property type="evidence" value="ECO:0007669"/>
    <property type="project" value="UniProtKB-SubCell"/>
</dbReference>
<evidence type="ECO:0000313" key="11">
    <source>
        <dbReference type="Proteomes" id="UP000515908"/>
    </source>
</evidence>
<accession>A0A7G2C6M2</accession>
<keyword evidence="7 8" id="KW-0472">Membrane</keyword>
<evidence type="ECO:0000256" key="7">
    <source>
        <dbReference type="ARBA" id="ARBA00023136"/>
    </source>
</evidence>
<reference evidence="10 11" key="1">
    <citation type="submission" date="2020-08" db="EMBL/GenBank/DDBJ databases">
        <authorList>
            <person name="Newling K."/>
            <person name="Davey J."/>
            <person name="Forrester S."/>
        </authorList>
    </citation>
    <scope>NUCLEOTIDE SEQUENCE [LARGE SCALE GENOMIC DNA]</scope>
    <source>
        <strain evidence="11">Crithidia deanei Carvalho (ATCC PRA-265)</strain>
    </source>
</reference>
<evidence type="ECO:0000256" key="3">
    <source>
        <dbReference type="ARBA" id="ARBA00022502"/>
    </source>
</evidence>
<feature type="domain" description="CWH43-like N-terminal" evidence="9">
    <location>
        <begin position="15"/>
        <end position="252"/>
    </location>
</feature>
<feature type="transmembrane region" description="Helical" evidence="8">
    <location>
        <begin position="154"/>
        <end position="173"/>
    </location>
</feature>
<comment type="subcellular location">
    <subcellularLocation>
        <location evidence="1">Golgi apparatus membrane</location>
        <topology evidence="1">Multi-pass membrane protein</topology>
    </subcellularLocation>
</comment>
<dbReference type="Proteomes" id="UP000515908">
    <property type="component" value="Chromosome 05"/>
</dbReference>
<dbReference type="Pfam" id="PF10277">
    <property type="entry name" value="Frag1"/>
    <property type="match status" value="1"/>
</dbReference>
<gene>
    <name evidence="10" type="ORF">ADEAN_000287100</name>
</gene>
<evidence type="ECO:0000256" key="5">
    <source>
        <dbReference type="ARBA" id="ARBA00022989"/>
    </source>
</evidence>
<evidence type="ECO:0000256" key="1">
    <source>
        <dbReference type="ARBA" id="ARBA00004653"/>
    </source>
</evidence>
<dbReference type="EMBL" id="LR877149">
    <property type="protein sequence ID" value="CAD2215416.1"/>
    <property type="molecule type" value="Genomic_DNA"/>
</dbReference>
<feature type="transmembrane region" description="Helical" evidence="8">
    <location>
        <begin position="343"/>
        <end position="363"/>
    </location>
</feature>
<protein>
    <submittedName>
        <fullName evidence="10">Frag1/DRAM/Sfk1 family, putative</fullName>
    </submittedName>
</protein>
<dbReference type="AlphaFoldDB" id="A0A7G2C6M2"/>
<feature type="transmembrane region" description="Helical" evidence="8">
    <location>
        <begin position="73"/>
        <end position="94"/>
    </location>
</feature>
<keyword evidence="5 8" id="KW-1133">Transmembrane helix</keyword>
<keyword evidence="6" id="KW-0333">Golgi apparatus</keyword>
<keyword evidence="11" id="KW-1185">Reference proteome</keyword>
<evidence type="ECO:0000313" key="10">
    <source>
        <dbReference type="EMBL" id="CAD2215416.1"/>
    </source>
</evidence>
<dbReference type="PANTHER" id="PTHR12892:SF11">
    <property type="entry name" value="POST-GPI ATTACHMENT TO PROTEINS FACTOR 2"/>
    <property type="match status" value="1"/>
</dbReference>
<feature type="transmembrane region" description="Helical" evidence="8">
    <location>
        <begin position="423"/>
        <end position="442"/>
    </location>
</feature>
<organism evidence="10 11">
    <name type="scientific">Angomonas deanei</name>
    <dbReference type="NCBI Taxonomy" id="59799"/>
    <lineage>
        <taxon>Eukaryota</taxon>
        <taxon>Discoba</taxon>
        <taxon>Euglenozoa</taxon>
        <taxon>Kinetoplastea</taxon>
        <taxon>Metakinetoplastina</taxon>
        <taxon>Trypanosomatida</taxon>
        <taxon>Trypanosomatidae</taxon>
        <taxon>Strigomonadinae</taxon>
        <taxon>Angomonas</taxon>
    </lineage>
</organism>
<keyword evidence="4 8" id="KW-0812">Transmembrane</keyword>
<dbReference type="GO" id="GO:0006506">
    <property type="term" value="P:GPI anchor biosynthetic process"/>
    <property type="evidence" value="ECO:0007669"/>
    <property type="project" value="UniProtKB-KW"/>
</dbReference>
<evidence type="ECO:0000259" key="9">
    <source>
        <dbReference type="Pfam" id="PF10277"/>
    </source>
</evidence>
<evidence type="ECO:0000256" key="2">
    <source>
        <dbReference type="ARBA" id="ARBA00007414"/>
    </source>
</evidence>
<keyword evidence="3" id="KW-0337">GPI-anchor biosynthesis</keyword>
<feature type="transmembrane region" description="Helical" evidence="8">
    <location>
        <begin position="16"/>
        <end position="34"/>
    </location>
</feature>
<evidence type="ECO:0000256" key="8">
    <source>
        <dbReference type="SAM" id="Phobius"/>
    </source>
</evidence>
<feature type="transmembrane region" description="Helical" evidence="8">
    <location>
        <begin position="369"/>
        <end position="393"/>
    </location>
</feature>
<evidence type="ECO:0000256" key="6">
    <source>
        <dbReference type="ARBA" id="ARBA00023034"/>
    </source>
</evidence>
<dbReference type="PANTHER" id="PTHR12892">
    <property type="entry name" value="FGF RECEPTOR ACTIVATING PROTEIN 1"/>
    <property type="match status" value="1"/>
</dbReference>